<reference evidence="2 3" key="1">
    <citation type="submission" date="2017-11" db="EMBL/GenBank/DDBJ databases">
        <title>Sequencing the genomes of 1000 actinobacteria strains.</title>
        <authorList>
            <person name="Klenk H.-P."/>
        </authorList>
    </citation>
    <scope>NUCLEOTIDE SEQUENCE [LARGE SCALE GENOMIC DNA]</scope>
    <source>
        <strain evidence="2 3">DSM 44104</strain>
    </source>
</reference>
<feature type="region of interest" description="Disordered" evidence="1">
    <location>
        <begin position="63"/>
        <end position="285"/>
    </location>
</feature>
<dbReference type="RefSeq" id="WP_157818266.1">
    <property type="nucleotide sequence ID" value="NZ_PHUJ01000003.1"/>
</dbReference>
<name>A0AA44ZNL5_PSEA5</name>
<organism evidence="2 3">
    <name type="scientific">Pseudonocardia alni</name>
    <name type="common">Amycolata alni</name>
    <dbReference type="NCBI Taxonomy" id="33907"/>
    <lineage>
        <taxon>Bacteria</taxon>
        <taxon>Bacillati</taxon>
        <taxon>Actinomycetota</taxon>
        <taxon>Actinomycetes</taxon>
        <taxon>Pseudonocardiales</taxon>
        <taxon>Pseudonocardiaceae</taxon>
        <taxon>Pseudonocardia</taxon>
    </lineage>
</organism>
<evidence type="ECO:0000313" key="2">
    <source>
        <dbReference type="EMBL" id="PKB29947.1"/>
    </source>
</evidence>
<feature type="compositionally biased region" description="Low complexity" evidence="1">
    <location>
        <begin position="248"/>
        <end position="262"/>
    </location>
</feature>
<accession>A0AA44ZNL5</accession>
<protein>
    <submittedName>
        <fullName evidence="2">Uncharacterized protein</fullName>
    </submittedName>
</protein>
<proteinExistence type="predicted"/>
<feature type="compositionally biased region" description="Basic and acidic residues" evidence="1">
    <location>
        <begin position="146"/>
        <end position="217"/>
    </location>
</feature>
<comment type="caution">
    <text evidence="2">The sequence shown here is derived from an EMBL/GenBank/DDBJ whole genome shotgun (WGS) entry which is preliminary data.</text>
</comment>
<feature type="compositionally biased region" description="Low complexity" evidence="1">
    <location>
        <begin position="63"/>
        <end position="87"/>
    </location>
</feature>
<dbReference type="Proteomes" id="UP000232453">
    <property type="component" value="Unassembled WGS sequence"/>
</dbReference>
<feature type="compositionally biased region" description="Low complexity" evidence="1">
    <location>
        <begin position="222"/>
        <end position="237"/>
    </location>
</feature>
<feature type="region of interest" description="Disordered" evidence="1">
    <location>
        <begin position="1"/>
        <end position="39"/>
    </location>
</feature>
<gene>
    <name evidence="2" type="ORF">ATL51_1597</name>
</gene>
<evidence type="ECO:0000313" key="3">
    <source>
        <dbReference type="Proteomes" id="UP000232453"/>
    </source>
</evidence>
<evidence type="ECO:0000256" key="1">
    <source>
        <dbReference type="SAM" id="MobiDB-lite"/>
    </source>
</evidence>
<dbReference type="EMBL" id="PHUJ01000003">
    <property type="protein sequence ID" value="PKB29947.1"/>
    <property type="molecule type" value="Genomic_DNA"/>
</dbReference>
<dbReference type="AlphaFoldDB" id="A0AA44ZNL5"/>
<feature type="compositionally biased region" description="Low complexity" evidence="1">
    <location>
        <begin position="132"/>
        <end position="145"/>
    </location>
</feature>
<feature type="compositionally biased region" description="Gly residues" evidence="1">
    <location>
        <begin position="120"/>
        <end position="131"/>
    </location>
</feature>
<feature type="region of interest" description="Disordered" evidence="1">
    <location>
        <begin position="559"/>
        <end position="578"/>
    </location>
</feature>
<sequence>MGKHTRTGHRSTGVAAAVAAGRPLRGRRRHAAPSAGTARRIAAPATLAALLLTTGATTGTAFAGTGSDDGSSGTSADCPDGSTPVGGSCSGGSSGSESSSGSSGGLGDLVTGADVVGSVLGAGGPGSGSSGGDSSDQGSGTTSETSGKESGGDDSAGKDSAGKDSAGKDSAGKDSAGKDSAGKDSAGKDSAGKDSAGKDSAGKDSAGKDSAGKDSAGKDSGGSDSAAPAAGTTDSGSPSTGPLDAVPGLGDLTDGLGKGVDLNTPTKPLTSLPDPAQTLSDAGTSVPGAGQAGSLVDTAVGAAGTVVGTDTGNSPLAGPTDTLTGLGDVVPDLPSVPGVTDGSTDELPDVPGLTAGGPLEGLNEIAGLPDTTPLTGRDGPLPDLSGVARTAGLPDYSGLGGLPDVAGVVGGPSTGPTQVDLASKNTDGVAGTATVDSDTVSGTATGMDPDARYVSFFYGATSSATNNNPCILDGTNPLPGGQTVGEWEVDENGNGTLEAPNPSGNMYKLTGGTMSIRKVEHGFDKATAPPVNPLSYSLSSCGAMERISTADPVTDAVPKLPTANVPGTPYVSGPGLQG</sequence>